<dbReference type="EMBL" id="JACSEA010000010">
    <property type="protein sequence ID" value="KAF7391387.1"/>
    <property type="molecule type" value="Genomic_DNA"/>
</dbReference>
<sequence>MHDPSDAFRDVAESSFERLLLKNQKEWKMTLERGDWVGNWQICFRENSEDVRPKVVGNKRFWCRRHGKYTHRTDHAYGIIRTATYYSRVIDERL</sequence>
<reference evidence="1" key="1">
    <citation type="journal article" date="2020" name="G3 (Bethesda)">
        <title>High-Quality Assemblies for Three Invasive Social Wasps from the &lt;i&gt;Vespula&lt;/i&gt; Genus.</title>
        <authorList>
            <person name="Harrop T.W.R."/>
            <person name="Guhlin J."/>
            <person name="McLaughlin G.M."/>
            <person name="Permina E."/>
            <person name="Stockwell P."/>
            <person name="Gilligan J."/>
            <person name="Le Lec M.F."/>
            <person name="Gruber M.A.M."/>
            <person name="Quinn O."/>
            <person name="Lovegrove M."/>
            <person name="Duncan E.J."/>
            <person name="Remnant E.J."/>
            <person name="Van Eeckhoven J."/>
            <person name="Graham B."/>
            <person name="Knapp R.A."/>
            <person name="Langford K.W."/>
            <person name="Kronenberg Z."/>
            <person name="Press M.O."/>
            <person name="Eacker S.M."/>
            <person name="Wilson-Rankin E.E."/>
            <person name="Purcell J."/>
            <person name="Lester P.J."/>
            <person name="Dearden P.K."/>
        </authorList>
    </citation>
    <scope>NUCLEOTIDE SEQUENCE</scope>
    <source>
        <strain evidence="1">Marl-1</strain>
    </source>
</reference>
<protein>
    <submittedName>
        <fullName evidence="1">Uncharacterized protein</fullName>
    </submittedName>
</protein>
<name>A0A834JNJ6_VESVU</name>
<dbReference type="Proteomes" id="UP000614350">
    <property type="component" value="Unassembled WGS sequence"/>
</dbReference>
<accession>A0A834JNJ6</accession>
<organism evidence="1 2">
    <name type="scientific">Vespula vulgaris</name>
    <name type="common">Yellow jacket</name>
    <name type="synonym">Wasp</name>
    <dbReference type="NCBI Taxonomy" id="7454"/>
    <lineage>
        <taxon>Eukaryota</taxon>
        <taxon>Metazoa</taxon>
        <taxon>Ecdysozoa</taxon>
        <taxon>Arthropoda</taxon>
        <taxon>Hexapoda</taxon>
        <taxon>Insecta</taxon>
        <taxon>Pterygota</taxon>
        <taxon>Neoptera</taxon>
        <taxon>Endopterygota</taxon>
        <taxon>Hymenoptera</taxon>
        <taxon>Apocrita</taxon>
        <taxon>Aculeata</taxon>
        <taxon>Vespoidea</taxon>
        <taxon>Vespidae</taxon>
        <taxon>Vespinae</taxon>
        <taxon>Vespula</taxon>
    </lineage>
</organism>
<dbReference type="AlphaFoldDB" id="A0A834JNJ6"/>
<comment type="caution">
    <text evidence="1">The sequence shown here is derived from an EMBL/GenBank/DDBJ whole genome shotgun (WGS) entry which is preliminary data.</text>
</comment>
<proteinExistence type="predicted"/>
<keyword evidence="2" id="KW-1185">Reference proteome</keyword>
<evidence type="ECO:0000313" key="2">
    <source>
        <dbReference type="Proteomes" id="UP000614350"/>
    </source>
</evidence>
<gene>
    <name evidence="1" type="ORF">HZH66_009867</name>
</gene>
<evidence type="ECO:0000313" key="1">
    <source>
        <dbReference type="EMBL" id="KAF7391387.1"/>
    </source>
</evidence>